<sequence>MNFKESFSSLTPFYHAGNNAAAGELSMRAILGERGLSLCITGQREERKWKNIRKAKVGCVRLHFVRRECLTDVVRRLHYSLLTMVAPKAHMNGRQGIMIHVEERERDSTRKMNFKRVLALSHPFTMPVITLLVNCSLGAILGEEVYP</sequence>
<dbReference type="AlphaFoldDB" id="A0AAV4YCU7"/>
<evidence type="ECO:0000256" key="1">
    <source>
        <dbReference type="SAM" id="Phobius"/>
    </source>
</evidence>
<gene>
    <name evidence="2" type="ORF">CEXT_493011</name>
</gene>
<keyword evidence="1" id="KW-1133">Transmembrane helix</keyword>
<comment type="caution">
    <text evidence="2">The sequence shown here is derived from an EMBL/GenBank/DDBJ whole genome shotgun (WGS) entry which is preliminary data.</text>
</comment>
<keyword evidence="1" id="KW-0812">Transmembrane</keyword>
<dbReference type="Proteomes" id="UP001054945">
    <property type="component" value="Unassembled WGS sequence"/>
</dbReference>
<reference evidence="2 3" key="1">
    <citation type="submission" date="2021-06" db="EMBL/GenBank/DDBJ databases">
        <title>Caerostris extrusa draft genome.</title>
        <authorList>
            <person name="Kono N."/>
            <person name="Arakawa K."/>
        </authorList>
    </citation>
    <scope>NUCLEOTIDE SEQUENCE [LARGE SCALE GENOMIC DNA]</scope>
</reference>
<feature type="transmembrane region" description="Helical" evidence="1">
    <location>
        <begin position="117"/>
        <end position="141"/>
    </location>
</feature>
<evidence type="ECO:0000313" key="2">
    <source>
        <dbReference type="EMBL" id="GIZ05281.1"/>
    </source>
</evidence>
<keyword evidence="1" id="KW-0472">Membrane</keyword>
<protein>
    <submittedName>
        <fullName evidence="2">Uncharacterized protein</fullName>
    </submittedName>
</protein>
<proteinExistence type="predicted"/>
<name>A0AAV4YCU7_CAEEX</name>
<dbReference type="EMBL" id="BPLR01019261">
    <property type="protein sequence ID" value="GIZ05281.1"/>
    <property type="molecule type" value="Genomic_DNA"/>
</dbReference>
<evidence type="ECO:0000313" key="3">
    <source>
        <dbReference type="Proteomes" id="UP001054945"/>
    </source>
</evidence>
<accession>A0AAV4YCU7</accession>
<keyword evidence="3" id="KW-1185">Reference proteome</keyword>
<organism evidence="2 3">
    <name type="scientific">Caerostris extrusa</name>
    <name type="common">Bark spider</name>
    <name type="synonym">Caerostris bankana</name>
    <dbReference type="NCBI Taxonomy" id="172846"/>
    <lineage>
        <taxon>Eukaryota</taxon>
        <taxon>Metazoa</taxon>
        <taxon>Ecdysozoa</taxon>
        <taxon>Arthropoda</taxon>
        <taxon>Chelicerata</taxon>
        <taxon>Arachnida</taxon>
        <taxon>Araneae</taxon>
        <taxon>Araneomorphae</taxon>
        <taxon>Entelegynae</taxon>
        <taxon>Araneoidea</taxon>
        <taxon>Araneidae</taxon>
        <taxon>Caerostris</taxon>
    </lineage>
</organism>